<dbReference type="Gene3D" id="3.40.630.30">
    <property type="match status" value="1"/>
</dbReference>
<feature type="domain" description="BioF2-like acetyltransferase" evidence="1">
    <location>
        <begin position="184"/>
        <end position="331"/>
    </location>
</feature>
<dbReference type="InterPro" id="IPR016181">
    <property type="entry name" value="Acyl_CoA_acyltransferase"/>
</dbReference>
<comment type="caution">
    <text evidence="2">The sequence shown here is derived from an EMBL/GenBank/DDBJ whole genome shotgun (WGS) entry which is preliminary data.</text>
</comment>
<evidence type="ECO:0000259" key="1">
    <source>
        <dbReference type="Pfam" id="PF13480"/>
    </source>
</evidence>
<accession>A0A918K7D3</accession>
<dbReference type="SUPFAM" id="SSF55729">
    <property type="entry name" value="Acyl-CoA N-acyltransferases (Nat)"/>
    <property type="match status" value="1"/>
</dbReference>
<proteinExistence type="predicted"/>
<keyword evidence="3" id="KW-1185">Reference proteome</keyword>
<protein>
    <recommendedName>
        <fullName evidence="1">BioF2-like acetyltransferase domain-containing protein</fullName>
    </recommendedName>
</protein>
<dbReference type="AlphaFoldDB" id="A0A918K7D3"/>
<dbReference type="Proteomes" id="UP000626148">
    <property type="component" value="Unassembled WGS sequence"/>
</dbReference>
<organism evidence="2 3">
    <name type="scientific">Saccharospirillum salsuginis</name>
    <dbReference type="NCBI Taxonomy" id="418750"/>
    <lineage>
        <taxon>Bacteria</taxon>
        <taxon>Pseudomonadati</taxon>
        <taxon>Pseudomonadota</taxon>
        <taxon>Gammaproteobacteria</taxon>
        <taxon>Oceanospirillales</taxon>
        <taxon>Saccharospirillaceae</taxon>
        <taxon>Saccharospirillum</taxon>
    </lineage>
</organism>
<reference evidence="2" key="1">
    <citation type="journal article" date="2014" name="Int. J. Syst. Evol. Microbiol.">
        <title>Complete genome sequence of Corynebacterium casei LMG S-19264T (=DSM 44701T), isolated from a smear-ripened cheese.</title>
        <authorList>
            <consortium name="US DOE Joint Genome Institute (JGI-PGF)"/>
            <person name="Walter F."/>
            <person name="Albersmeier A."/>
            <person name="Kalinowski J."/>
            <person name="Ruckert C."/>
        </authorList>
    </citation>
    <scope>NUCLEOTIDE SEQUENCE</scope>
    <source>
        <strain evidence="2">KCTC 22169</strain>
    </source>
</reference>
<sequence length="379" mass="44105">MAPKLTTRSNHLSASLMDELENDWRDLERRSMPAVFLSWQWIGVWLHVYKPAGRLVRIYESSRLIGACIIVDASERRHGLLTSKCIRLHQTGRSYEDQIWIEYNGVLSEHGRERDVIEACLAHLCLKDDRWEEFVIGAIDERDADCYARSTGLAKHVRWEAPCYGVDLHGLAQNQQSYLDSLNRNTRHQIRRSMRLYNDRGGLHLSRAESLDSALASFESIGPRHLARWGNGVDQSGFANPDFIRFHRRMIEQHWPNASIDLLNIWSGDELVGTFYNLLYQGVVYFYLSGLKVEEDNRLKPGLVGHAMSIEHYRSRGFGFYDFMGGSERYKTQMGRKHRNLVQISLQRNRFKFRLEQAARLVKHQLLRTRRNTVGQSNE</sequence>
<gene>
    <name evidence="2" type="ORF">GCM10007392_16100</name>
</gene>
<dbReference type="Pfam" id="PF13480">
    <property type="entry name" value="Acetyltransf_6"/>
    <property type="match status" value="1"/>
</dbReference>
<evidence type="ECO:0000313" key="2">
    <source>
        <dbReference type="EMBL" id="GGX49551.1"/>
    </source>
</evidence>
<reference evidence="2" key="2">
    <citation type="submission" date="2020-09" db="EMBL/GenBank/DDBJ databases">
        <authorList>
            <person name="Sun Q."/>
            <person name="Kim S."/>
        </authorList>
    </citation>
    <scope>NUCLEOTIDE SEQUENCE</scope>
    <source>
        <strain evidence="2">KCTC 22169</strain>
    </source>
</reference>
<dbReference type="InterPro" id="IPR038740">
    <property type="entry name" value="BioF2-like_GNAT_dom"/>
</dbReference>
<dbReference type="EMBL" id="BMXR01000003">
    <property type="protein sequence ID" value="GGX49551.1"/>
    <property type="molecule type" value="Genomic_DNA"/>
</dbReference>
<name>A0A918K7D3_9GAMM</name>
<evidence type="ECO:0000313" key="3">
    <source>
        <dbReference type="Proteomes" id="UP000626148"/>
    </source>
</evidence>